<reference evidence="1 2" key="1">
    <citation type="submission" date="2019-02" db="EMBL/GenBank/DDBJ databases">
        <authorList>
            <person name="Fomenkov A."/>
            <person name="Dubinina G."/>
            <person name="Grabovich M."/>
            <person name="Vincze T."/>
            <person name="Roberts R.J."/>
        </authorList>
    </citation>
    <scope>NUCLEOTIDE SEQUENCE [LARGE SCALE GENOMIC DNA]</scope>
    <source>
        <strain evidence="1 2">P</strain>
    </source>
</reference>
<dbReference type="Gene3D" id="3.40.30.10">
    <property type="entry name" value="Glutaredoxin"/>
    <property type="match status" value="1"/>
</dbReference>
<sequence length="85" mass="9434">MVNSEIKLCMGSSCFSRGNSDNLQKIQNFIEENSVKWDIKLVGSLCSGECKTGPNITVNGVLYQNVTNDVVDELLNKLIKDEDHV</sequence>
<evidence type="ECO:0000313" key="2">
    <source>
        <dbReference type="Proteomes" id="UP000323824"/>
    </source>
</evidence>
<dbReference type="Pfam" id="PF01257">
    <property type="entry name" value="2Fe-2S_thioredx"/>
    <property type="match status" value="1"/>
</dbReference>
<dbReference type="EMBL" id="CP035807">
    <property type="protein sequence ID" value="QEN03196.1"/>
    <property type="molecule type" value="Genomic_DNA"/>
</dbReference>
<keyword evidence="2" id="KW-1185">Reference proteome</keyword>
<dbReference type="OrthoDB" id="9807975at2"/>
<gene>
    <name evidence="1" type="ORF">EW093_00250</name>
</gene>
<reference evidence="1 2" key="2">
    <citation type="submission" date="2019-09" db="EMBL/GenBank/DDBJ databases">
        <title>Complete Genome Sequence and Methylome Analysis of free living Spirochaetas.</title>
        <authorList>
            <person name="Leshcheva N."/>
            <person name="Mikheeva N."/>
        </authorList>
    </citation>
    <scope>NUCLEOTIDE SEQUENCE [LARGE SCALE GENOMIC DNA]</scope>
    <source>
        <strain evidence="1 2">P</strain>
    </source>
</reference>
<dbReference type="SUPFAM" id="SSF52833">
    <property type="entry name" value="Thioredoxin-like"/>
    <property type="match status" value="1"/>
</dbReference>
<organism evidence="1 2">
    <name type="scientific">Thiospirochaeta perfilievii</name>
    <dbReference type="NCBI Taxonomy" id="252967"/>
    <lineage>
        <taxon>Bacteria</taxon>
        <taxon>Pseudomonadati</taxon>
        <taxon>Spirochaetota</taxon>
        <taxon>Spirochaetia</taxon>
        <taxon>Spirochaetales</taxon>
        <taxon>Spirochaetaceae</taxon>
        <taxon>Thiospirochaeta</taxon>
    </lineage>
</organism>
<dbReference type="RefSeq" id="WP_149566456.1">
    <property type="nucleotide sequence ID" value="NZ_CP035807.1"/>
</dbReference>
<protein>
    <submittedName>
        <fullName evidence="1">(2Fe-2S) ferredoxin domain-containing protein</fullName>
    </submittedName>
</protein>
<accession>A0A5C1Q8I0</accession>
<dbReference type="AlphaFoldDB" id="A0A5C1Q8I0"/>
<dbReference type="CDD" id="cd02980">
    <property type="entry name" value="TRX_Fd_family"/>
    <property type="match status" value="1"/>
</dbReference>
<dbReference type="InterPro" id="IPR036249">
    <property type="entry name" value="Thioredoxin-like_sf"/>
</dbReference>
<evidence type="ECO:0000313" key="1">
    <source>
        <dbReference type="EMBL" id="QEN03196.1"/>
    </source>
</evidence>
<proteinExistence type="predicted"/>
<dbReference type="KEGG" id="sper:EW093_00250"/>
<dbReference type="Proteomes" id="UP000323824">
    <property type="component" value="Chromosome"/>
</dbReference>
<name>A0A5C1Q8I0_9SPIO</name>